<dbReference type="OrthoDB" id="9800974at2"/>
<comment type="similarity">
    <text evidence="2">Belongs to the glycosyl hydrolase 42 family.</text>
</comment>
<keyword evidence="6" id="KW-0862">Zinc</keyword>
<dbReference type="RefSeq" id="WP_147926069.1">
    <property type="nucleotide sequence ID" value="NZ_VKAC01000005.1"/>
</dbReference>
<dbReference type="Proteomes" id="UP000321234">
    <property type="component" value="Unassembled WGS sequence"/>
</dbReference>
<evidence type="ECO:0000259" key="10">
    <source>
        <dbReference type="Pfam" id="PF08532"/>
    </source>
</evidence>
<dbReference type="EC" id="3.2.1.23" evidence="3"/>
<dbReference type="CDD" id="cd03143">
    <property type="entry name" value="A4_beta-galactosidase_middle_domain"/>
    <property type="match status" value="1"/>
</dbReference>
<dbReference type="PANTHER" id="PTHR36447">
    <property type="entry name" value="BETA-GALACTOSIDASE GANA"/>
    <property type="match status" value="1"/>
</dbReference>
<organism evidence="11 12">
    <name type="scientific">Quadrisphaera setariae</name>
    <dbReference type="NCBI Taxonomy" id="2593304"/>
    <lineage>
        <taxon>Bacteria</taxon>
        <taxon>Bacillati</taxon>
        <taxon>Actinomycetota</taxon>
        <taxon>Actinomycetes</taxon>
        <taxon>Kineosporiales</taxon>
        <taxon>Kineosporiaceae</taxon>
        <taxon>Quadrisphaera</taxon>
    </lineage>
</organism>
<feature type="compositionally biased region" description="Low complexity" evidence="8">
    <location>
        <begin position="670"/>
        <end position="686"/>
    </location>
</feature>
<dbReference type="GO" id="GO:0009341">
    <property type="term" value="C:beta-galactosidase complex"/>
    <property type="evidence" value="ECO:0007669"/>
    <property type="project" value="InterPro"/>
</dbReference>
<dbReference type="InterPro" id="IPR017853">
    <property type="entry name" value="GH"/>
</dbReference>
<keyword evidence="4" id="KW-0479">Metal-binding</keyword>
<comment type="catalytic activity">
    <reaction evidence="1">
        <text>Hydrolysis of terminal non-reducing beta-D-galactose residues in beta-D-galactosides.</text>
        <dbReference type="EC" id="3.2.1.23"/>
    </reaction>
</comment>
<dbReference type="Gene3D" id="3.40.50.880">
    <property type="match status" value="1"/>
</dbReference>
<dbReference type="GO" id="GO:0004565">
    <property type="term" value="F:beta-galactosidase activity"/>
    <property type="evidence" value="ECO:0007669"/>
    <property type="project" value="UniProtKB-EC"/>
</dbReference>
<keyword evidence="5" id="KW-0378">Hydrolase</keyword>
<dbReference type="InterPro" id="IPR013529">
    <property type="entry name" value="Glyco_hydro_42_N"/>
</dbReference>
<feature type="domain" description="Glycoside hydrolase family 42 N-terminal" evidence="9">
    <location>
        <begin position="23"/>
        <end position="404"/>
    </location>
</feature>
<evidence type="ECO:0000256" key="2">
    <source>
        <dbReference type="ARBA" id="ARBA00005940"/>
    </source>
</evidence>
<feature type="region of interest" description="Disordered" evidence="8">
    <location>
        <begin position="670"/>
        <end position="689"/>
    </location>
</feature>
<dbReference type="GO" id="GO:0005975">
    <property type="term" value="P:carbohydrate metabolic process"/>
    <property type="evidence" value="ECO:0007669"/>
    <property type="project" value="InterPro"/>
</dbReference>
<dbReference type="AlphaFoldDB" id="A0A5C8ZH92"/>
<dbReference type="EMBL" id="VKAC01000005">
    <property type="protein sequence ID" value="TXR56276.1"/>
    <property type="molecule type" value="Genomic_DNA"/>
</dbReference>
<sequence length="756" mass="80599">MTLFDPQHDQRGLPPRVLFGAAYYPEYTPSPRVKTDLDLMVEASMTVVRVGESVWSTWEPSDGVFDLEWLAEALDGCHERGISVVLGTPTYAVPMWLARKHPELALDPGTGTPMRWGSRQEVDFTAPAFRFHAERVIRKVVERYAAHPAVIGYQVDNEPGLHLIHNAGTFEAFVDDLRARYGTVDALNEAWGLTYWSHRLSRWADLWTPHGNAQPQYDLAWREFQTRATSDLISWQAGIVREVAAAAGRDDQFVMTCVSYTRPAVDELEVNSSLDVAAGNPYYAMQDALALPAPTDLPAQGWTSSGTWTLVHSADRMFGSQQAPFLITETNAGPIGGSAVNFPAWDGQWRQAAWAFVARGARMVEYWHWHTLHAGTETYWGGVLPHDQQPGRVYEQLAQLGAELGTAGATVAGLHPDAQVGLLYSVPSKWGLSFQPPTAPSSAPGPYPVVEGAYDSLVGTWARGAFDAALSTRLLHDRQVVPGTAHGDGDGDGEALDPATVAAELPVLLVPGLYVASDELLDWLVAYAEAGGHLVLGIRTGYADPLARARLETKPGRLAEAAGTTYQEFSGLAGPVPLVPGPGAAGAAGVPALDLPGGAVATTWVDCLRTGGAHGEAEVLLGYDHPHFGRFAAVTTAARGAGRVTVVGTEPDPATAAALVDWAFTASAPRSAPSAASAPPAASVSARRWDGPASVTVSSATAADGSRVHVVHNWSWEPASVHPPVAVRDLLTSGPVAPLSEAVQLGAWDVRVLVEV</sequence>
<dbReference type="InterPro" id="IPR003476">
    <property type="entry name" value="Glyco_hydro_42"/>
</dbReference>
<accession>A0A5C8ZH92</accession>
<feature type="domain" description="Beta-galactosidase trimerisation" evidence="10">
    <location>
        <begin position="506"/>
        <end position="661"/>
    </location>
</feature>
<dbReference type="Pfam" id="PF08532">
    <property type="entry name" value="Glyco_hydro_42M"/>
    <property type="match status" value="1"/>
</dbReference>
<dbReference type="Gene3D" id="3.20.20.80">
    <property type="entry name" value="Glycosidases"/>
    <property type="match status" value="1"/>
</dbReference>
<evidence type="ECO:0000313" key="11">
    <source>
        <dbReference type="EMBL" id="TXR56276.1"/>
    </source>
</evidence>
<evidence type="ECO:0000256" key="1">
    <source>
        <dbReference type="ARBA" id="ARBA00001412"/>
    </source>
</evidence>
<dbReference type="PANTHER" id="PTHR36447:SF2">
    <property type="entry name" value="BETA-GALACTOSIDASE YESZ"/>
    <property type="match status" value="1"/>
</dbReference>
<dbReference type="InterPro" id="IPR013738">
    <property type="entry name" value="Beta_galactosidase_Trimer"/>
</dbReference>
<keyword evidence="12" id="KW-1185">Reference proteome</keyword>
<evidence type="ECO:0000259" key="9">
    <source>
        <dbReference type="Pfam" id="PF02449"/>
    </source>
</evidence>
<evidence type="ECO:0000256" key="7">
    <source>
        <dbReference type="ARBA" id="ARBA00023295"/>
    </source>
</evidence>
<gene>
    <name evidence="11" type="ORF">FMM08_09105</name>
</gene>
<proteinExistence type="inferred from homology"/>
<dbReference type="InterPro" id="IPR029062">
    <property type="entry name" value="Class_I_gatase-like"/>
</dbReference>
<protein>
    <recommendedName>
        <fullName evidence="3">beta-galactosidase</fullName>
        <ecNumber evidence="3">3.2.1.23</ecNumber>
    </recommendedName>
</protein>
<evidence type="ECO:0000256" key="6">
    <source>
        <dbReference type="ARBA" id="ARBA00022833"/>
    </source>
</evidence>
<keyword evidence="7" id="KW-0326">Glycosidase</keyword>
<evidence type="ECO:0000256" key="3">
    <source>
        <dbReference type="ARBA" id="ARBA00012756"/>
    </source>
</evidence>
<evidence type="ECO:0000256" key="4">
    <source>
        <dbReference type="ARBA" id="ARBA00022723"/>
    </source>
</evidence>
<evidence type="ECO:0000256" key="5">
    <source>
        <dbReference type="ARBA" id="ARBA00022801"/>
    </source>
</evidence>
<name>A0A5C8ZH92_9ACTN</name>
<dbReference type="SUPFAM" id="SSF52317">
    <property type="entry name" value="Class I glutamine amidotransferase-like"/>
    <property type="match status" value="1"/>
</dbReference>
<reference evidence="11 12" key="1">
    <citation type="submission" date="2019-07" db="EMBL/GenBank/DDBJ databases">
        <title>Quadrisphaera sp. strain DD2A genome sequencing and assembly.</title>
        <authorList>
            <person name="Kim I."/>
        </authorList>
    </citation>
    <scope>NUCLEOTIDE SEQUENCE [LARGE SCALE GENOMIC DNA]</scope>
    <source>
        <strain evidence="11 12">DD2A</strain>
    </source>
</reference>
<dbReference type="Pfam" id="PF02449">
    <property type="entry name" value="Glyco_hydro_42"/>
    <property type="match status" value="1"/>
</dbReference>
<comment type="caution">
    <text evidence="11">The sequence shown here is derived from an EMBL/GenBank/DDBJ whole genome shotgun (WGS) entry which is preliminary data.</text>
</comment>
<dbReference type="SUPFAM" id="SSF51445">
    <property type="entry name" value="(Trans)glycosidases"/>
    <property type="match status" value="1"/>
</dbReference>
<evidence type="ECO:0000313" key="12">
    <source>
        <dbReference type="Proteomes" id="UP000321234"/>
    </source>
</evidence>
<evidence type="ECO:0000256" key="8">
    <source>
        <dbReference type="SAM" id="MobiDB-lite"/>
    </source>
</evidence>